<protein>
    <submittedName>
        <fullName evidence="4">Signal transducer regulating beta-lactamase production, contains metallopeptidase domain</fullName>
    </submittedName>
</protein>
<dbReference type="Pfam" id="PF05569">
    <property type="entry name" value="Peptidase_M56"/>
    <property type="match status" value="1"/>
</dbReference>
<dbReference type="InterPro" id="IPR008756">
    <property type="entry name" value="Peptidase_M56"/>
</dbReference>
<accession>A0A1G8IQN1</accession>
<dbReference type="CDD" id="cd07341">
    <property type="entry name" value="M56_BlaR1_MecR1_like"/>
    <property type="match status" value="1"/>
</dbReference>
<organism evidence="4 5">
    <name type="scientific">Desulfosporosinus hippei DSM 8344</name>
    <dbReference type="NCBI Taxonomy" id="1121419"/>
    <lineage>
        <taxon>Bacteria</taxon>
        <taxon>Bacillati</taxon>
        <taxon>Bacillota</taxon>
        <taxon>Clostridia</taxon>
        <taxon>Eubacteriales</taxon>
        <taxon>Desulfitobacteriaceae</taxon>
        <taxon>Desulfosporosinus</taxon>
    </lineage>
</organism>
<keyword evidence="5" id="KW-1185">Reference proteome</keyword>
<reference evidence="5" key="1">
    <citation type="submission" date="2016-10" db="EMBL/GenBank/DDBJ databases">
        <authorList>
            <person name="Varghese N."/>
            <person name="Submissions S."/>
        </authorList>
    </citation>
    <scope>NUCLEOTIDE SEQUENCE [LARGE SCALE GENOMIC DNA]</scope>
    <source>
        <strain evidence="5">DSM 8344</strain>
    </source>
</reference>
<feature type="transmembrane region" description="Helical" evidence="1">
    <location>
        <begin position="209"/>
        <end position="230"/>
    </location>
</feature>
<gene>
    <name evidence="4" type="ORF">SAMN05443529_12958</name>
</gene>
<feature type="domain" description="DUF5301" evidence="3">
    <location>
        <begin position="441"/>
        <end position="493"/>
    </location>
</feature>
<dbReference type="EMBL" id="FNCP01000029">
    <property type="protein sequence ID" value="SDI21256.1"/>
    <property type="molecule type" value="Genomic_DNA"/>
</dbReference>
<dbReference type="AlphaFoldDB" id="A0A1G8IQN1"/>
<evidence type="ECO:0000259" key="3">
    <source>
        <dbReference type="Pfam" id="PF17225"/>
    </source>
</evidence>
<keyword evidence="1" id="KW-1133">Transmembrane helix</keyword>
<feature type="transmembrane region" description="Helical" evidence="1">
    <location>
        <begin position="117"/>
        <end position="139"/>
    </location>
</feature>
<evidence type="ECO:0000259" key="2">
    <source>
        <dbReference type="Pfam" id="PF05569"/>
    </source>
</evidence>
<evidence type="ECO:0000313" key="4">
    <source>
        <dbReference type="EMBL" id="SDI21256.1"/>
    </source>
</evidence>
<evidence type="ECO:0000313" key="5">
    <source>
        <dbReference type="Proteomes" id="UP000198656"/>
    </source>
</evidence>
<keyword evidence="1" id="KW-0812">Transmembrane</keyword>
<proteinExistence type="predicted"/>
<keyword evidence="1" id="KW-0472">Membrane</keyword>
<sequence>MEQFLQDAFLAVLNMSITAGYAILFVLLARLLLQKTSKIFSYCLWGVVLFRLISPVSFSFAWSFFSFMKKDTMEHIPAGIGMMAQPQVDLGVGYVSQVVTSSLLGATPMTGANPLQIIIFVASLVWVLGFLSLFAYSLISYGLLKGKVSQAILVRDNIWECHSIRSPFVLGFLKPMIYLPPGFSEGEKSYILKHEEIHIRRYDYLLKPLAYFVLCLHWFNPLVWLSFILMTKDMEMSCDEQVLKEMGQGIKQDYSRSLLALALSHKMTVGSPLAFGESSAKSRIKNVLNYKRPTFWGILAGAAGILILSLGLISNPENSQSAMANLTINNAAKLSVAQEQLIIRVHGRGASLITGEEFGEWLTGASHSWTEKQVSSSYELSPTLTIYLNDGPEPQLLNFYDSEKGLAMLAGDGDYRVYTIPPEQYEQVYGLWASRSYQIPEVVAQALLEGKKINRQSVQDFPEEKDYRVIELGKEVYYLYQKDGKSYCEQPYLFIREISEESYRGALTFAHKPTGSSQESAKESTSEAQTQKIAQLIEDNLQTIMSSPRQSSNPDDYIKAHDLAYESILKYGGEDALPYVLAQFEAGNAEGLRGQILMRLGKELLGVRNNVSDETLSPQEWYSRLQVRREVSLPDFAYQGNDPVAQLVYQTEVQKHRGREGGFCVVAPHIFASYREDGKLKVFVTTFAQSYRLYDNVLSEEGGGIIPAAITYREGSDGRYTLESYEQAKDGAYYSSSIREYCVMPVSGKPIEGLAEQILTHYGDYSDIIKLQRENLTEHLQRHNRSGVFLHQSRYQKPAELIPIT</sequence>
<dbReference type="Gene3D" id="2.60.40.4250">
    <property type="match status" value="1"/>
</dbReference>
<dbReference type="InterPro" id="IPR033782">
    <property type="entry name" value="DUF5301"/>
</dbReference>
<feature type="transmembrane region" description="Helical" evidence="1">
    <location>
        <begin position="42"/>
        <end position="65"/>
    </location>
</feature>
<feature type="domain" description="Peptidase M56" evidence="2">
    <location>
        <begin position="11"/>
        <end position="286"/>
    </location>
</feature>
<dbReference type="OrthoDB" id="9804799at2"/>
<dbReference type="Pfam" id="PF17225">
    <property type="entry name" value="DUF5301"/>
    <property type="match status" value="1"/>
</dbReference>
<dbReference type="STRING" id="1121419.SAMN05443529_12958"/>
<dbReference type="Proteomes" id="UP000198656">
    <property type="component" value="Unassembled WGS sequence"/>
</dbReference>
<dbReference type="PANTHER" id="PTHR34978">
    <property type="entry name" value="POSSIBLE SENSOR-TRANSDUCER PROTEIN BLAR"/>
    <property type="match status" value="1"/>
</dbReference>
<dbReference type="InterPro" id="IPR052173">
    <property type="entry name" value="Beta-lactam_resp_regulator"/>
</dbReference>
<name>A0A1G8IQN1_9FIRM</name>
<dbReference type="PANTHER" id="PTHR34978:SF3">
    <property type="entry name" value="SLR0241 PROTEIN"/>
    <property type="match status" value="1"/>
</dbReference>
<evidence type="ECO:0000256" key="1">
    <source>
        <dbReference type="SAM" id="Phobius"/>
    </source>
</evidence>
<feature type="transmembrane region" description="Helical" evidence="1">
    <location>
        <begin position="12"/>
        <end position="33"/>
    </location>
</feature>
<dbReference type="RefSeq" id="WP_092335319.1">
    <property type="nucleotide sequence ID" value="NZ_FNCP01000029.1"/>
</dbReference>